<evidence type="ECO:0000313" key="3">
    <source>
        <dbReference type="Proteomes" id="UP000193920"/>
    </source>
</evidence>
<dbReference type="EMBL" id="MCOG01000172">
    <property type="protein sequence ID" value="ORY30878.1"/>
    <property type="molecule type" value="Genomic_DNA"/>
</dbReference>
<evidence type="ECO:0000313" key="2">
    <source>
        <dbReference type="EMBL" id="ORY30878.1"/>
    </source>
</evidence>
<dbReference type="OrthoDB" id="3363479at2759"/>
<gene>
    <name evidence="2" type="ORF">LY90DRAFT_673758</name>
</gene>
<reference evidence="2 3" key="1">
    <citation type="submission" date="2016-08" db="EMBL/GenBank/DDBJ databases">
        <title>A Parts List for Fungal Cellulosomes Revealed by Comparative Genomics.</title>
        <authorList>
            <consortium name="DOE Joint Genome Institute"/>
            <person name="Haitjema C.H."/>
            <person name="Gilmore S.P."/>
            <person name="Henske J.K."/>
            <person name="Solomon K.V."/>
            <person name="De Groot R."/>
            <person name="Kuo A."/>
            <person name="Mondo S.J."/>
            <person name="Salamov A.A."/>
            <person name="Labutti K."/>
            <person name="Zhao Z."/>
            <person name="Chiniquy J."/>
            <person name="Barry K."/>
            <person name="Brewer H.M."/>
            <person name="Purvine S.O."/>
            <person name="Wright A.T."/>
            <person name="Boxma B."/>
            <person name="Van Alen T."/>
            <person name="Hackstein J.H."/>
            <person name="Baker S.E."/>
            <person name="Grigoriev I.V."/>
            <person name="O'Malley M.A."/>
        </authorList>
    </citation>
    <scope>NUCLEOTIDE SEQUENCE [LARGE SCALE GENOMIC DNA]</scope>
    <source>
        <strain evidence="2 3">G1</strain>
    </source>
</reference>
<feature type="compositionally biased region" description="Polar residues" evidence="1">
    <location>
        <begin position="659"/>
        <end position="668"/>
    </location>
</feature>
<feature type="region of interest" description="Disordered" evidence="1">
    <location>
        <begin position="647"/>
        <end position="668"/>
    </location>
</feature>
<feature type="compositionally biased region" description="Low complexity" evidence="1">
    <location>
        <begin position="395"/>
        <end position="416"/>
    </location>
</feature>
<feature type="region of interest" description="Disordered" evidence="1">
    <location>
        <begin position="606"/>
        <end position="629"/>
    </location>
</feature>
<feature type="compositionally biased region" description="Low complexity" evidence="1">
    <location>
        <begin position="29"/>
        <end position="40"/>
    </location>
</feature>
<evidence type="ECO:0000256" key="1">
    <source>
        <dbReference type="SAM" id="MobiDB-lite"/>
    </source>
</evidence>
<feature type="region of interest" description="Disordered" evidence="1">
    <location>
        <begin position="29"/>
        <end position="60"/>
    </location>
</feature>
<proteinExistence type="predicted"/>
<dbReference type="AlphaFoldDB" id="A0A1Y2B7R0"/>
<protein>
    <submittedName>
        <fullName evidence="2">Uncharacterized protein</fullName>
    </submittedName>
</protein>
<feature type="region of interest" description="Disordered" evidence="1">
    <location>
        <begin position="387"/>
        <end position="442"/>
    </location>
</feature>
<accession>A0A1Y2B7R0</accession>
<keyword evidence="3" id="KW-1185">Reference proteome</keyword>
<feature type="compositionally biased region" description="Polar residues" evidence="1">
    <location>
        <begin position="41"/>
        <end position="50"/>
    </location>
</feature>
<sequence>MNENSANENSIQNNHSLKNYSEILLAPENNTSSSNMNLNTPVISQPQTSPSLPPNEGPTTSFQQSYISSFTNVNPTRNIWIKRFTDIDATKIPFSGEDVHDLKVSILQFFGPTFIGSSAELGFVTVWKGNKKLLPGQVIDSELLKGVTCESPLLLKNTHGQTSNSPSNHPTSEILDFDVNKSINLESNDDNQLSKQEKEAKNSKVNSISLNDVNSLTLSNLGNIQGLSGINNINLLNQLSGGNNGNNSSGSLRNQLNSLNNLAQLNQLNGISGLNQLNSTTSNPSTSIQTLSSLAPLSNTLVNLNSIQASLNSINATTAASLNSSTSSPLNTNIGMNNIINGLVSLQNLNNARGLTTSTFNDSLTISPNSNTDKIASNTAISTVANSTSIPSLQNSNSRPNNTNSDTNNNYLNSNSKVGSPVTVEDQNNSQHSDNEEPLDPEEQVNAIYPQNVEVPKEIEDAVHRNTNRGWRLITVIDTNDIPKFFEDQPQDWRVQRSATDRYPGYLVINYIGGLEGERNNMPSKALNLTWSPETNDPSSKMYRKSKDLIDKQSMMYGSRFFCKGYPWCPSIVSSLNSVDAETTDISSKNGKKLAKKLRTSLTQSAAAAANNTSSPSSEGGNLYRNGNNLLLDSQNNSMKRNFDCMRHGGRSMSDDGKQNTTSSQSHRSLKVSCNATLKIEIYASNLKKAVIYGKNLHGILGPISEFRPSDRIMSEACRAALSKDITYTRFLRQAEAMAIKYNIPKHRIPNRTQIRTFFERSRRGNRLAGYASNTESPSASHASINTSHALLNSSLVSNIQAISILNQSQESTNYSSITTDTSKMPTTNPTHIQIPNQSPRLSLSNYHTSTLPNNGLIDSVDNVDVDMYSNNDLGIIKITPTFNSMNSIGFNSGLSGITASIANDLTTGINTSLFNHTNSTTSNTNSNNTNFHSTLFNS</sequence>
<organism evidence="2 3">
    <name type="scientific">Neocallimastix californiae</name>
    <dbReference type="NCBI Taxonomy" id="1754190"/>
    <lineage>
        <taxon>Eukaryota</taxon>
        <taxon>Fungi</taxon>
        <taxon>Fungi incertae sedis</taxon>
        <taxon>Chytridiomycota</taxon>
        <taxon>Chytridiomycota incertae sedis</taxon>
        <taxon>Neocallimastigomycetes</taxon>
        <taxon>Neocallimastigales</taxon>
        <taxon>Neocallimastigaceae</taxon>
        <taxon>Neocallimastix</taxon>
    </lineage>
</organism>
<feature type="compositionally biased region" description="Basic and acidic residues" evidence="1">
    <location>
        <begin position="647"/>
        <end position="658"/>
    </location>
</feature>
<dbReference type="STRING" id="1754190.A0A1Y2B7R0"/>
<name>A0A1Y2B7R0_9FUNG</name>
<dbReference type="Proteomes" id="UP000193920">
    <property type="component" value="Unassembled WGS sequence"/>
</dbReference>
<comment type="caution">
    <text evidence="2">The sequence shown here is derived from an EMBL/GenBank/DDBJ whole genome shotgun (WGS) entry which is preliminary data.</text>
</comment>